<dbReference type="GO" id="GO:0005524">
    <property type="term" value="F:ATP binding"/>
    <property type="evidence" value="ECO:0007669"/>
    <property type="project" value="UniProtKB-KW"/>
</dbReference>
<dbReference type="Gene3D" id="1.10.287.1080">
    <property type="entry name" value="MazG-like"/>
    <property type="match status" value="1"/>
</dbReference>
<keyword evidence="6" id="KW-0547">Nucleotide-binding</keyword>
<accession>A0A6J6VT29</accession>
<dbReference type="GO" id="GO:0000105">
    <property type="term" value="P:L-histidine biosynthetic process"/>
    <property type="evidence" value="ECO:0007669"/>
    <property type="project" value="UniProtKB-UniPathway"/>
</dbReference>
<keyword evidence="8" id="KW-0067">ATP-binding</keyword>
<evidence type="ECO:0000256" key="9">
    <source>
        <dbReference type="ARBA" id="ARBA00023102"/>
    </source>
</evidence>
<reference evidence="12" key="1">
    <citation type="submission" date="2020-05" db="EMBL/GenBank/DDBJ databases">
        <authorList>
            <person name="Chiriac C."/>
            <person name="Salcher M."/>
            <person name="Ghai R."/>
            <person name="Kavagutti S V."/>
        </authorList>
    </citation>
    <scope>NUCLEOTIDE SEQUENCE</scope>
</reference>
<keyword evidence="7" id="KW-0378">Hydrolase</keyword>
<keyword evidence="5" id="KW-0028">Amino-acid biosynthesis</keyword>
<comment type="pathway">
    <text evidence="3">Amino-acid biosynthesis; L-histidine biosynthesis; L-histidine from 5-phospho-alpha-D-ribose 1-diphosphate: step 3/9.</text>
</comment>
<protein>
    <submittedName>
        <fullName evidence="12">Unannotated protein</fullName>
    </submittedName>
</protein>
<keyword evidence="10" id="KW-0511">Multifunctional enzyme</keyword>
<dbReference type="PANTHER" id="PTHR42945">
    <property type="entry name" value="HISTIDINE BIOSYNTHESIS BIFUNCTIONAL PROTEIN"/>
    <property type="match status" value="1"/>
</dbReference>
<dbReference type="Pfam" id="PF01503">
    <property type="entry name" value="PRA-PH"/>
    <property type="match status" value="1"/>
</dbReference>
<dbReference type="CDD" id="cd11534">
    <property type="entry name" value="NTP-PPase_HisIE_like"/>
    <property type="match status" value="1"/>
</dbReference>
<dbReference type="UniPathway" id="UPA00031">
    <property type="reaction ID" value="UER00007"/>
</dbReference>
<dbReference type="HAMAP" id="MF_01020">
    <property type="entry name" value="HisE"/>
    <property type="match status" value="1"/>
</dbReference>
<comment type="catalytic activity">
    <reaction evidence="2">
        <text>1-(5-phospho-beta-D-ribosyl)-ATP + H2O = 1-(5-phospho-beta-D-ribosyl)-5'-AMP + diphosphate + H(+)</text>
        <dbReference type="Rhea" id="RHEA:22828"/>
        <dbReference type="ChEBI" id="CHEBI:15377"/>
        <dbReference type="ChEBI" id="CHEBI:15378"/>
        <dbReference type="ChEBI" id="CHEBI:33019"/>
        <dbReference type="ChEBI" id="CHEBI:59457"/>
        <dbReference type="ChEBI" id="CHEBI:73183"/>
        <dbReference type="EC" id="3.6.1.31"/>
    </reaction>
</comment>
<dbReference type="Gene3D" id="3.10.20.810">
    <property type="entry name" value="Phosphoribosyl-AMP cyclohydrolase"/>
    <property type="match status" value="1"/>
</dbReference>
<dbReference type="NCBIfam" id="NF000768">
    <property type="entry name" value="PRK00051.1"/>
    <property type="match status" value="1"/>
</dbReference>
<evidence type="ECO:0000259" key="11">
    <source>
        <dbReference type="Pfam" id="PF01502"/>
    </source>
</evidence>
<evidence type="ECO:0000313" key="12">
    <source>
        <dbReference type="EMBL" id="CAB4774195.1"/>
    </source>
</evidence>
<keyword evidence="9" id="KW-0368">Histidine biosynthesis</keyword>
<gene>
    <name evidence="12" type="ORF">UFOPK2958_00090</name>
</gene>
<dbReference type="AlphaFoldDB" id="A0A6J6VT29"/>
<evidence type="ECO:0000256" key="4">
    <source>
        <dbReference type="ARBA" id="ARBA00005204"/>
    </source>
</evidence>
<feature type="domain" description="Phosphoribosyl-AMP cyclohydrolase" evidence="11">
    <location>
        <begin position="20"/>
        <end position="93"/>
    </location>
</feature>
<dbReference type="GO" id="GO:0004635">
    <property type="term" value="F:phosphoribosyl-AMP cyclohydrolase activity"/>
    <property type="evidence" value="ECO:0007669"/>
    <property type="project" value="UniProtKB-EC"/>
</dbReference>
<proteinExistence type="inferred from homology"/>
<dbReference type="InterPro" id="IPR021130">
    <property type="entry name" value="PRib-ATP_PPHydrolase-like"/>
</dbReference>
<comment type="catalytic activity">
    <reaction evidence="1">
        <text>1-(5-phospho-beta-D-ribosyl)-5'-AMP + H2O = 1-(5-phospho-beta-D-ribosyl)-5-[(5-phospho-beta-D-ribosylamino)methylideneamino]imidazole-4-carboxamide</text>
        <dbReference type="Rhea" id="RHEA:20049"/>
        <dbReference type="ChEBI" id="CHEBI:15377"/>
        <dbReference type="ChEBI" id="CHEBI:58435"/>
        <dbReference type="ChEBI" id="CHEBI:59457"/>
        <dbReference type="EC" id="3.5.4.19"/>
    </reaction>
</comment>
<dbReference type="SUPFAM" id="SSF101386">
    <property type="entry name" value="all-alpha NTP pyrophosphatases"/>
    <property type="match status" value="1"/>
</dbReference>
<evidence type="ECO:0000256" key="2">
    <source>
        <dbReference type="ARBA" id="ARBA00001460"/>
    </source>
</evidence>
<evidence type="ECO:0000256" key="3">
    <source>
        <dbReference type="ARBA" id="ARBA00005169"/>
    </source>
</evidence>
<dbReference type="Pfam" id="PF01502">
    <property type="entry name" value="PRA-CH"/>
    <property type="match status" value="1"/>
</dbReference>
<dbReference type="SUPFAM" id="SSF141734">
    <property type="entry name" value="HisI-like"/>
    <property type="match status" value="1"/>
</dbReference>
<comment type="pathway">
    <text evidence="4">Amino-acid biosynthesis; L-histidine biosynthesis; L-histidine from 5-phospho-alpha-D-ribose 1-diphosphate: step 2/9.</text>
</comment>
<dbReference type="EMBL" id="CAFAAB010000004">
    <property type="protein sequence ID" value="CAB4774195.1"/>
    <property type="molecule type" value="Genomic_DNA"/>
</dbReference>
<name>A0A6J6VT29_9ZZZZ</name>
<evidence type="ECO:0000256" key="1">
    <source>
        <dbReference type="ARBA" id="ARBA00000024"/>
    </source>
</evidence>
<dbReference type="FunFam" id="3.10.20.810:FF:000001">
    <property type="entry name" value="Histidine biosynthesis bifunctional protein HisIE"/>
    <property type="match status" value="1"/>
</dbReference>
<dbReference type="GO" id="GO:0004636">
    <property type="term" value="F:phosphoribosyl-ATP diphosphatase activity"/>
    <property type="evidence" value="ECO:0007669"/>
    <property type="project" value="UniProtKB-EC"/>
</dbReference>
<evidence type="ECO:0000256" key="7">
    <source>
        <dbReference type="ARBA" id="ARBA00022801"/>
    </source>
</evidence>
<sequence>MSEQLRAAIIQDDITDRILMLGWMDDEALELTKSTGYVHFFSRSRQQLWKKGETSGNTLRLREIVADCDDDALLVRVEADGPTCHDGSTSCFTPWLWRRILQREASGDESSYVVSLLNKGVGPIAQKVGEEATESVVAALSETDERLVSEVADLWFHTLVLLRSRGIDPAQIEDELRRRDRQK</sequence>
<dbReference type="InterPro" id="IPR002496">
    <property type="entry name" value="PRib_AMP_CycHydrolase_dom"/>
</dbReference>
<dbReference type="NCBIfam" id="NF002747">
    <property type="entry name" value="PRK02759.1"/>
    <property type="match status" value="1"/>
</dbReference>
<organism evidence="12">
    <name type="scientific">freshwater metagenome</name>
    <dbReference type="NCBI Taxonomy" id="449393"/>
    <lineage>
        <taxon>unclassified sequences</taxon>
        <taxon>metagenomes</taxon>
        <taxon>ecological metagenomes</taxon>
    </lineage>
</organism>
<dbReference type="PANTHER" id="PTHR42945:SF1">
    <property type="entry name" value="HISTIDINE BIOSYNTHESIS BIFUNCTIONAL PROTEIN HIS7"/>
    <property type="match status" value="1"/>
</dbReference>
<evidence type="ECO:0000256" key="6">
    <source>
        <dbReference type="ARBA" id="ARBA00022741"/>
    </source>
</evidence>
<dbReference type="InterPro" id="IPR038019">
    <property type="entry name" value="PRib_AMP_CycHydrolase_sf"/>
</dbReference>
<dbReference type="NCBIfam" id="TIGR03188">
    <property type="entry name" value="histidine_hisI"/>
    <property type="match status" value="1"/>
</dbReference>
<evidence type="ECO:0000256" key="10">
    <source>
        <dbReference type="ARBA" id="ARBA00023268"/>
    </source>
</evidence>
<dbReference type="InterPro" id="IPR008179">
    <property type="entry name" value="HisE"/>
</dbReference>
<evidence type="ECO:0000256" key="5">
    <source>
        <dbReference type="ARBA" id="ARBA00022605"/>
    </source>
</evidence>
<evidence type="ECO:0000256" key="8">
    <source>
        <dbReference type="ARBA" id="ARBA00022840"/>
    </source>
</evidence>